<feature type="non-terminal residue" evidence="1">
    <location>
        <position position="141"/>
    </location>
</feature>
<sequence>YTVSVGVVDKLALYCGGVRDPIDGDPQAAQFLLSGIELLTTLAARCGGGGTKDPTQLVATLQVTELVGAVSMLYGMLLHQGAPPRGSASPPPALPSHTISVTTATIRLLRRVAELDLHMFQYVVDQSLLYKSVPHLLYYTE</sequence>
<feature type="non-terminal residue" evidence="1">
    <location>
        <position position="1"/>
    </location>
</feature>
<organism evidence="1 2">
    <name type="scientific">Diploptera punctata</name>
    <name type="common">Pacific beetle cockroach</name>
    <dbReference type="NCBI Taxonomy" id="6984"/>
    <lineage>
        <taxon>Eukaryota</taxon>
        <taxon>Metazoa</taxon>
        <taxon>Ecdysozoa</taxon>
        <taxon>Arthropoda</taxon>
        <taxon>Hexapoda</taxon>
        <taxon>Insecta</taxon>
        <taxon>Pterygota</taxon>
        <taxon>Neoptera</taxon>
        <taxon>Polyneoptera</taxon>
        <taxon>Dictyoptera</taxon>
        <taxon>Blattodea</taxon>
        <taxon>Blaberoidea</taxon>
        <taxon>Blaberidae</taxon>
        <taxon>Diplopterinae</taxon>
        <taxon>Diploptera</taxon>
    </lineage>
</organism>
<reference evidence="1" key="1">
    <citation type="journal article" date="2023" name="IScience">
        <title>Live-bearing cockroach genome reveals convergent evolutionary mechanisms linked to viviparity in insects and beyond.</title>
        <authorList>
            <person name="Fouks B."/>
            <person name="Harrison M.C."/>
            <person name="Mikhailova A.A."/>
            <person name="Marchal E."/>
            <person name="English S."/>
            <person name="Carruthers M."/>
            <person name="Jennings E.C."/>
            <person name="Chiamaka E.L."/>
            <person name="Frigard R.A."/>
            <person name="Pippel M."/>
            <person name="Attardo G.M."/>
            <person name="Benoit J.B."/>
            <person name="Bornberg-Bauer E."/>
            <person name="Tobe S.S."/>
        </authorList>
    </citation>
    <scope>NUCLEOTIDE SEQUENCE</scope>
    <source>
        <strain evidence="1">Stay&amp;Tobe</strain>
    </source>
</reference>
<dbReference type="AlphaFoldDB" id="A0AAD8EIV6"/>
<dbReference type="PANTHER" id="PTHR31434">
    <property type="entry name" value="S PHASE CYCLIN A-ASSOCIATED PROTEIN IN THE ENDOPLASMIC RETICULUM"/>
    <property type="match status" value="1"/>
</dbReference>
<proteinExistence type="predicted"/>
<evidence type="ECO:0000313" key="1">
    <source>
        <dbReference type="EMBL" id="KAJ9591853.1"/>
    </source>
</evidence>
<reference evidence="1" key="2">
    <citation type="submission" date="2023-05" db="EMBL/GenBank/DDBJ databases">
        <authorList>
            <person name="Fouks B."/>
        </authorList>
    </citation>
    <scope>NUCLEOTIDE SEQUENCE</scope>
    <source>
        <strain evidence="1">Stay&amp;Tobe</strain>
        <tissue evidence="1">Testes</tissue>
    </source>
</reference>
<dbReference type="EMBL" id="JASPKZ010003856">
    <property type="protein sequence ID" value="KAJ9591853.1"/>
    <property type="molecule type" value="Genomic_DNA"/>
</dbReference>
<keyword evidence="2" id="KW-1185">Reference proteome</keyword>
<accession>A0AAD8EIV6</accession>
<gene>
    <name evidence="1" type="ORF">L9F63_001670</name>
</gene>
<evidence type="ECO:0000313" key="2">
    <source>
        <dbReference type="Proteomes" id="UP001233999"/>
    </source>
</evidence>
<dbReference type="PANTHER" id="PTHR31434:SF2">
    <property type="entry name" value="S PHASE CYCLIN A-ASSOCIATED PROTEIN IN THE ENDOPLASMIC RETICULUM"/>
    <property type="match status" value="1"/>
</dbReference>
<dbReference type="Proteomes" id="UP001233999">
    <property type="component" value="Unassembled WGS sequence"/>
</dbReference>
<comment type="caution">
    <text evidence="1">The sequence shown here is derived from an EMBL/GenBank/DDBJ whole genome shotgun (WGS) entry which is preliminary data.</text>
</comment>
<name>A0AAD8EIV6_DIPPU</name>
<protein>
    <submittedName>
        <fullName evidence="1">Uncharacterized protein</fullName>
    </submittedName>
</protein>